<evidence type="ECO:0000313" key="3">
    <source>
        <dbReference type="Proteomes" id="UP001159427"/>
    </source>
</evidence>
<proteinExistence type="predicted"/>
<protein>
    <submittedName>
        <fullName evidence="2">Uncharacterized protein</fullName>
    </submittedName>
</protein>
<evidence type="ECO:0000256" key="1">
    <source>
        <dbReference type="SAM" id="MobiDB-lite"/>
    </source>
</evidence>
<dbReference type="EMBL" id="CALNXI010000028">
    <property type="protein sequence ID" value="CAH3015733.1"/>
    <property type="molecule type" value="Genomic_DNA"/>
</dbReference>
<gene>
    <name evidence="2" type="ORF">PEVE_00020897</name>
</gene>
<accession>A0ABN8LJA8</accession>
<reference evidence="2 3" key="1">
    <citation type="submission" date="2022-05" db="EMBL/GenBank/DDBJ databases">
        <authorList>
            <consortium name="Genoscope - CEA"/>
            <person name="William W."/>
        </authorList>
    </citation>
    <scope>NUCLEOTIDE SEQUENCE [LARGE SCALE GENOMIC DNA]</scope>
</reference>
<feature type="region of interest" description="Disordered" evidence="1">
    <location>
        <begin position="199"/>
        <end position="220"/>
    </location>
</feature>
<evidence type="ECO:0000313" key="2">
    <source>
        <dbReference type="EMBL" id="CAH3015733.1"/>
    </source>
</evidence>
<feature type="non-terminal residue" evidence="2">
    <location>
        <position position="220"/>
    </location>
</feature>
<dbReference type="Proteomes" id="UP001159427">
    <property type="component" value="Unassembled WGS sequence"/>
</dbReference>
<comment type="caution">
    <text evidence="2">The sequence shown here is derived from an EMBL/GenBank/DDBJ whole genome shotgun (WGS) entry which is preliminary data.</text>
</comment>
<sequence length="220" mass="24567">MPSIDQKHFVLSAKRATDVGDATSGRSFTYMRNKSGPSIDPCRTPDNTGRDLELTPGTVTLWTRSAKRLESLPLDFRLLITVYHDKIFKHELGSSSSITLVSIKVFKNFTNKFCADVFPVHRCTSIKPFQSKKSLKLAVEGEILAARLGPMLEKYLLKLVAIKVGSEISSPLLLKKRGRLGYWILFTAGNVDRDIGRHSGRHSGRYSGRQSVDSWSIVGR</sequence>
<name>A0ABN8LJA8_9CNID</name>
<organism evidence="2 3">
    <name type="scientific">Porites evermanni</name>
    <dbReference type="NCBI Taxonomy" id="104178"/>
    <lineage>
        <taxon>Eukaryota</taxon>
        <taxon>Metazoa</taxon>
        <taxon>Cnidaria</taxon>
        <taxon>Anthozoa</taxon>
        <taxon>Hexacorallia</taxon>
        <taxon>Scleractinia</taxon>
        <taxon>Fungiina</taxon>
        <taxon>Poritidae</taxon>
        <taxon>Porites</taxon>
    </lineage>
</organism>
<keyword evidence="3" id="KW-1185">Reference proteome</keyword>